<feature type="chain" id="PRO_5035788643" description="C-type lectin domain-containing protein" evidence="2">
    <location>
        <begin position="19"/>
        <end position="250"/>
    </location>
</feature>
<evidence type="ECO:0008006" key="5">
    <source>
        <dbReference type="Google" id="ProtNLM"/>
    </source>
</evidence>
<proteinExistence type="predicted"/>
<dbReference type="AlphaFoldDB" id="A0A8R1HW82"/>
<dbReference type="Proteomes" id="UP000005237">
    <property type="component" value="Unassembled WGS sequence"/>
</dbReference>
<reference evidence="4" key="1">
    <citation type="submission" date="2010-08" db="EMBL/GenBank/DDBJ databases">
        <authorList>
            <consortium name="Caenorhabditis japonica Sequencing Consortium"/>
            <person name="Wilson R.K."/>
        </authorList>
    </citation>
    <scope>NUCLEOTIDE SEQUENCE [LARGE SCALE GENOMIC DNA]</scope>
    <source>
        <strain evidence="4">DF5081</strain>
    </source>
</reference>
<dbReference type="OMA" id="TINPCRT"/>
<keyword evidence="2" id="KW-0732">Signal</keyword>
<sequence length="250" mass="27615">MLLKPCILLLAWTIVVQSMGVPHYFGRDDDDCYCPNSNEDPDDEPTTKVSPTSTTTEQITTEETTTVAPTTVTTTNVPTTTVVTTTQPICPSGTVQVLRKRGYWCWRLYALVTNAYRSMPYDYAVSGCASGGGGMQLSSIETQEEWDIFRYASSIEKHPVTAAWLAIGHDNTTNQFYYNDGYVYNTTIDPQPLNVVPGGPVAFFWNWDSNVPGYGHYATTMEDGHGYVADGVNQTYVNIAYCGVPGRGYE</sequence>
<evidence type="ECO:0000313" key="4">
    <source>
        <dbReference type="Proteomes" id="UP000005237"/>
    </source>
</evidence>
<feature type="compositionally biased region" description="Low complexity" evidence="1">
    <location>
        <begin position="47"/>
        <end position="59"/>
    </location>
</feature>
<accession>A0A8R1HW82</accession>
<reference evidence="3" key="2">
    <citation type="submission" date="2022-06" db="UniProtKB">
        <authorList>
            <consortium name="EnsemblMetazoa"/>
        </authorList>
    </citation>
    <scope>IDENTIFICATION</scope>
    <source>
        <strain evidence="3">DF5081</strain>
    </source>
</reference>
<evidence type="ECO:0000313" key="3">
    <source>
        <dbReference type="EnsemblMetazoa" id="CJA13616.1"/>
    </source>
</evidence>
<evidence type="ECO:0000256" key="1">
    <source>
        <dbReference type="SAM" id="MobiDB-lite"/>
    </source>
</evidence>
<dbReference type="Gene3D" id="3.10.100.10">
    <property type="entry name" value="Mannose-Binding Protein A, subunit A"/>
    <property type="match status" value="1"/>
</dbReference>
<organism evidence="3 4">
    <name type="scientific">Caenorhabditis japonica</name>
    <dbReference type="NCBI Taxonomy" id="281687"/>
    <lineage>
        <taxon>Eukaryota</taxon>
        <taxon>Metazoa</taxon>
        <taxon>Ecdysozoa</taxon>
        <taxon>Nematoda</taxon>
        <taxon>Chromadorea</taxon>
        <taxon>Rhabditida</taxon>
        <taxon>Rhabditina</taxon>
        <taxon>Rhabditomorpha</taxon>
        <taxon>Rhabditoidea</taxon>
        <taxon>Rhabditidae</taxon>
        <taxon>Peloderinae</taxon>
        <taxon>Caenorhabditis</taxon>
    </lineage>
</organism>
<feature type="region of interest" description="Disordered" evidence="1">
    <location>
        <begin position="35"/>
        <end position="59"/>
    </location>
</feature>
<keyword evidence="4" id="KW-1185">Reference proteome</keyword>
<dbReference type="EnsemblMetazoa" id="CJA13616.1">
    <property type="protein sequence ID" value="CJA13616.1"/>
    <property type="gene ID" value="WBGene00132820"/>
</dbReference>
<evidence type="ECO:0000256" key="2">
    <source>
        <dbReference type="SAM" id="SignalP"/>
    </source>
</evidence>
<name>A0A8R1HW82_CAEJA</name>
<protein>
    <recommendedName>
        <fullName evidence="5">C-type lectin domain-containing protein</fullName>
    </recommendedName>
</protein>
<dbReference type="InterPro" id="IPR016186">
    <property type="entry name" value="C-type_lectin-like/link_sf"/>
</dbReference>
<dbReference type="InterPro" id="IPR016187">
    <property type="entry name" value="CTDL_fold"/>
</dbReference>
<feature type="signal peptide" evidence="2">
    <location>
        <begin position="1"/>
        <end position="18"/>
    </location>
</feature>
<dbReference type="SUPFAM" id="SSF56436">
    <property type="entry name" value="C-type lectin-like"/>
    <property type="match status" value="1"/>
</dbReference>